<evidence type="ECO:0000256" key="6">
    <source>
        <dbReference type="RuleBase" id="RU000559"/>
    </source>
</evidence>
<dbReference type="InterPro" id="IPR001857">
    <property type="entry name" value="Ribosomal_bL19"/>
</dbReference>
<dbReference type="NCBIfam" id="TIGR01024">
    <property type="entry name" value="rplS_bact"/>
    <property type="match status" value="1"/>
</dbReference>
<comment type="function">
    <text evidence="5 6">This protein is located at the 30S-50S ribosomal subunit interface and may play a role in the structure and function of the aminoacyl-tRNA binding site.</text>
</comment>
<dbReference type="PRINTS" id="PR00061">
    <property type="entry name" value="RIBOSOMALL19"/>
</dbReference>
<dbReference type="EMBL" id="LR027517">
    <property type="protein sequence ID" value="VCU52971.1"/>
    <property type="molecule type" value="Genomic_DNA"/>
</dbReference>
<dbReference type="InterPro" id="IPR038657">
    <property type="entry name" value="Ribosomal_bL19_sf"/>
</dbReference>
<dbReference type="GO" id="GO:0006412">
    <property type="term" value="P:translation"/>
    <property type="evidence" value="ECO:0007669"/>
    <property type="project" value="UniProtKB-UniRule"/>
</dbReference>
<dbReference type="GO" id="GO:0022625">
    <property type="term" value="C:cytosolic large ribosomal subunit"/>
    <property type="evidence" value="ECO:0007669"/>
    <property type="project" value="TreeGrafter"/>
</dbReference>
<dbReference type="AlphaFoldDB" id="A0A3P4APG7"/>
<dbReference type="GO" id="GO:0003735">
    <property type="term" value="F:structural constituent of ribosome"/>
    <property type="evidence" value="ECO:0007669"/>
    <property type="project" value="InterPro"/>
</dbReference>
<dbReference type="PANTHER" id="PTHR15680:SF9">
    <property type="entry name" value="LARGE RIBOSOMAL SUBUNIT PROTEIN BL19M"/>
    <property type="match status" value="1"/>
</dbReference>
<reference evidence="7 8" key="1">
    <citation type="submission" date="2018-10" db="EMBL/GenBank/DDBJ databases">
        <authorList>
            <person name="Peiro R."/>
            <person name="Begona"/>
            <person name="Cbmso G."/>
            <person name="Lopez M."/>
            <person name="Gonzalez S."/>
            <person name="Sacristan E."/>
            <person name="Castillo E."/>
        </authorList>
    </citation>
    <scope>NUCLEOTIDE SEQUENCE [LARGE SCALE GENOMIC DNA]</scope>
    <source>
        <strain evidence="7">TTHNAR1</strain>
    </source>
</reference>
<organism evidence="7 8">
    <name type="scientific">Thermus thermophilus</name>
    <dbReference type="NCBI Taxonomy" id="274"/>
    <lineage>
        <taxon>Bacteria</taxon>
        <taxon>Thermotogati</taxon>
        <taxon>Deinococcota</taxon>
        <taxon>Deinococci</taxon>
        <taxon>Thermales</taxon>
        <taxon>Thermaceae</taxon>
        <taxon>Thermus</taxon>
    </lineage>
</organism>
<dbReference type="PIRSF" id="PIRSF002191">
    <property type="entry name" value="Ribosomal_L19"/>
    <property type="match status" value="1"/>
</dbReference>
<evidence type="ECO:0000313" key="8">
    <source>
        <dbReference type="Proteomes" id="UP000279841"/>
    </source>
</evidence>
<comment type="similarity">
    <text evidence="1 5 6">Belongs to the bacterial ribosomal protein bL19 family.</text>
</comment>
<sequence length="146" mass="17153">MNRGALIKLVESRYVRTDLPEFRPGDTVRVSYKVKEGNRTRIQDFEGIVIRIRRNGFNTTFTVRKVSYGVGVERIFPLHSPLIQKIDIVQRGRARRAKLYFIRNLSDREIRRKLRADRKRIDQDRAAERAAKEEAQKAQEPEASQE</sequence>
<name>A0A3P4APG7_THETH</name>
<evidence type="ECO:0000256" key="3">
    <source>
        <dbReference type="ARBA" id="ARBA00023274"/>
    </source>
</evidence>
<gene>
    <name evidence="5 7" type="primary">rplS</name>
    <name evidence="7" type="ORF">TTHN1_00729</name>
</gene>
<evidence type="ECO:0000256" key="1">
    <source>
        <dbReference type="ARBA" id="ARBA00005781"/>
    </source>
</evidence>
<accession>A0A3P4APG7</accession>
<dbReference type="PROSITE" id="PS01015">
    <property type="entry name" value="RIBOSOMAL_L19"/>
    <property type="match status" value="1"/>
</dbReference>
<dbReference type="InterPro" id="IPR018257">
    <property type="entry name" value="Ribosomal_bL19_CS"/>
</dbReference>
<dbReference type="Gene3D" id="2.30.30.790">
    <property type="match status" value="1"/>
</dbReference>
<dbReference type="Proteomes" id="UP000279841">
    <property type="component" value="Chromosome"/>
</dbReference>
<keyword evidence="3 5" id="KW-0687">Ribonucleoprotein</keyword>
<evidence type="ECO:0000256" key="2">
    <source>
        <dbReference type="ARBA" id="ARBA00022980"/>
    </source>
</evidence>
<dbReference type="RefSeq" id="WP_008632435.1">
    <property type="nucleotide sequence ID" value="NZ_AP019801.1"/>
</dbReference>
<evidence type="ECO:0000256" key="4">
    <source>
        <dbReference type="ARBA" id="ARBA00035171"/>
    </source>
</evidence>
<keyword evidence="2 5" id="KW-0689">Ribosomal protein</keyword>
<dbReference type="InterPro" id="IPR008991">
    <property type="entry name" value="Translation_prot_SH3-like_sf"/>
</dbReference>
<dbReference type="Pfam" id="PF01245">
    <property type="entry name" value="Ribosomal_L19"/>
    <property type="match status" value="1"/>
</dbReference>
<evidence type="ECO:0000313" key="7">
    <source>
        <dbReference type="EMBL" id="VCU52971.1"/>
    </source>
</evidence>
<dbReference type="HAMAP" id="MF_00402">
    <property type="entry name" value="Ribosomal_bL19"/>
    <property type="match status" value="1"/>
</dbReference>
<evidence type="ECO:0000256" key="5">
    <source>
        <dbReference type="HAMAP-Rule" id="MF_00402"/>
    </source>
</evidence>
<dbReference type="PANTHER" id="PTHR15680">
    <property type="entry name" value="RIBOSOMAL PROTEIN L19"/>
    <property type="match status" value="1"/>
</dbReference>
<protein>
    <recommendedName>
        <fullName evidence="4 5">Large ribosomal subunit protein bL19</fullName>
    </recommendedName>
</protein>
<proteinExistence type="inferred from homology"/>
<dbReference type="SUPFAM" id="SSF50104">
    <property type="entry name" value="Translation proteins SH3-like domain"/>
    <property type="match status" value="1"/>
</dbReference>